<dbReference type="InterPro" id="IPR050585">
    <property type="entry name" value="Xaa-Pro_dipeptidyl-ppase/CocE"/>
</dbReference>
<evidence type="ECO:0000313" key="2">
    <source>
        <dbReference type="EMBL" id="MPN04025.1"/>
    </source>
</evidence>
<comment type="caution">
    <text evidence="2">The sequence shown here is derived from an EMBL/GenBank/DDBJ whole genome shotgun (WGS) entry which is preliminary data.</text>
</comment>
<dbReference type="PANTHER" id="PTHR43056:SF5">
    <property type="entry name" value="PEPTIDASE S9 PROLYL OLIGOPEPTIDASE CATALYTIC DOMAIN-CONTAINING PROTEIN"/>
    <property type="match status" value="1"/>
</dbReference>
<proteinExistence type="predicted"/>
<dbReference type="GO" id="GO:0008236">
    <property type="term" value="F:serine-type peptidase activity"/>
    <property type="evidence" value="ECO:0007669"/>
    <property type="project" value="InterPro"/>
</dbReference>
<gene>
    <name evidence="2" type="ORF">SDC9_151261</name>
</gene>
<dbReference type="PANTHER" id="PTHR43056">
    <property type="entry name" value="PEPTIDASE S9 PROLYL OLIGOPEPTIDASE"/>
    <property type="match status" value="1"/>
</dbReference>
<name>A0A645EPS7_9ZZZZ</name>
<organism evidence="2">
    <name type="scientific">bioreactor metagenome</name>
    <dbReference type="NCBI Taxonomy" id="1076179"/>
    <lineage>
        <taxon>unclassified sequences</taxon>
        <taxon>metagenomes</taxon>
        <taxon>ecological metagenomes</taxon>
    </lineage>
</organism>
<dbReference type="AlphaFoldDB" id="A0A645EPS7"/>
<protein>
    <recommendedName>
        <fullName evidence="1">Peptidase S9 prolyl oligopeptidase catalytic domain-containing protein</fullName>
    </recommendedName>
</protein>
<dbReference type="InterPro" id="IPR001375">
    <property type="entry name" value="Peptidase_S9_cat"/>
</dbReference>
<dbReference type="InterPro" id="IPR029058">
    <property type="entry name" value="AB_hydrolase_fold"/>
</dbReference>
<evidence type="ECO:0000259" key="1">
    <source>
        <dbReference type="Pfam" id="PF00326"/>
    </source>
</evidence>
<reference evidence="2" key="1">
    <citation type="submission" date="2019-08" db="EMBL/GenBank/DDBJ databases">
        <authorList>
            <person name="Kucharzyk K."/>
            <person name="Murdoch R.W."/>
            <person name="Higgins S."/>
            <person name="Loffler F."/>
        </authorList>
    </citation>
    <scope>NUCLEOTIDE SEQUENCE</scope>
</reference>
<accession>A0A645EPS7</accession>
<dbReference type="SUPFAM" id="SSF53474">
    <property type="entry name" value="alpha/beta-Hydrolases"/>
    <property type="match status" value="1"/>
</dbReference>
<sequence length="128" mass="14022">MTDLVALLDTHKFESHYNDSLIGPWPAAEQAYRTRSPINSLDKLRSPILILQGSDDPVVPLEQATALADAARARGLPMAMVVFEGEGHGFRKASTRAEALAAEYSFLAQLFGFTPADDLPTLPIENRR</sequence>
<dbReference type="Gene3D" id="3.40.50.1820">
    <property type="entry name" value="alpha/beta hydrolase"/>
    <property type="match status" value="1"/>
</dbReference>
<dbReference type="EMBL" id="VSSQ01049948">
    <property type="protein sequence ID" value="MPN04025.1"/>
    <property type="molecule type" value="Genomic_DNA"/>
</dbReference>
<feature type="domain" description="Peptidase S9 prolyl oligopeptidase catalytic" evidence="1">
    <location>
        <begin position="11"/>
        <end position="112"/>
    </location>
</feature>
<dbReference type="Pfam" id="PF00326">
    <property type="entry name" value="Peptidase_S9"/>
    <property type="match status" value="1"/>
</dbReference>
<dbReference type="GO" id="GO:0006508">
    <property type="term" value="P:proteolysis"/>
    <property type="evidence" value="ECO:0007669"/>
    <property type="project" value="InterPro"/>
</dbReference>